<dbReference type="EMBL" id="LC066374">
    <property type="protein sequence ID" value="BAT27043.1"/>
    <property type="molecule type" value="Genomic_DNA"/>
</dbReference>
<dbReference type="Pfam" id="PF13472">
    <property type="entry name" value="Lipase_GDSL_2"/>
    <property type="match status" value="1"/>
</dbReference>
<dbReference type="SUPFAM" id="SSF52266">
    <property type="entry name" value="SGNH hydrolase"/>
    <property type="match status" value="1"/>
</dbReference>
<accession>A0A0P0YZH6</accession>
<dbReference type="RefSeq" id="WP_024350630.1">
    <property type="nucleotide sequence ID" value="NZ_BBWN01000016.1"/>
</dbReference>
<dbReference type="CDD" id="cd01839">
    <property type="entry name" value="SGNH_arylesterase_like"/>
    <property type="match status" value="1"/>
</dbReference>
<sequence>MKTVLCYGDSLTWGYNPETGLRHDYDSRWPNVLARALGEDVVVITDALNGRTTVFDDQMVMAERNGVKTLPTALGAHQPLDLVVLMLGTNDLKRHTGGGRVFESRQGMERLVEIILTFPYQRGYDAPKILIVAPPMFCATTEPDFTLLFGHALEESQHFRSACTKVAEEYGCAMFDASEVCETTPLDGIHLSAEHTRALGEALIAPVKALLDETA</sequence>
<dbReference type="Gene3D" id="3.40.50.1110">
    <property type="entry name" value="SGNH hydrolase"/>
    <property type="match status" value="1"/>
</dbReference>
<protein>
    <submittedName>
        <fullName evidence="2">Arylesterase</fullName>
    </submittedName>
</protein>
<proteinExistence type="predicted"/>
<dbReference type="InterPro" id="IPR036514">
    <property type="entry name" value="SGNH_hydro_sf"/>
</dbReference>
<name>A0A0P0YZH6_9HYPH</name>
<reference evidence="2" key="1">
    <citation type="journal article" date="2015" name="Proc. Natl. Acad. Sci. U.S.A.">
        <title>Bacterial clade with the ribosomal RNA operon on a small plasmid rather than the chromosome.</title>
        <authorList>
            <person name="Anda M."/>
            <person name="Ohtsubo Y."/>
            <person name="Okubo T."/>
            <person name="Sugawara M."/>
            <person name="Nagata Y."/>
            <person name="Tsuda M."/>
            <person name="Minamisawa K."/>
            <person name="Mitsui H."/>
        </authorList>
    </citation>
    <scope>NUCLEOTIDE SEQUENCE</scope>
    <source>
        <strain evidence="2">DSM 14790</strain>
    </source>
</reference>
<organism evidence="2">
    <name type="scientific">Aurantimonas coralicida</name>
    <dbReference type="NCBI Taxonomy" id="182270"/>
    <lineage>
        <taxon>Bacteria</taxon>
        <taxon>Pseudomonadati</taxon>
        <taxon>Pseudomonadota</taxon>
        <taxon>Alphaproteobacteria</taxon>
        <taxon>Hyphomicrobiales</taxon>
        <taxon>Aurantimonadaceae</taxon>
        <taxon>Aurantimonas</taxon>
    </lineage>
</organism>
<dbReference type="AlphaFoldDB" id="A0A0P0YZH6"/>
<evidence type="ECO:0000259" key="1">
    <source>
        <dbReference type="Pfam" id="PF13472"/>
    </source>
</evidence>
<evidence type="ECO:0000313" key="2">
    <source>
        <dbReference type="EMBL" id="BAT27043.1"/>
    </source>
</evidence>
<dbReference type="GO" id="GO:0016788">
    <property type="term" value="F:hydrolase activity, acting on ester bonds"/>
    <property type="evidence" value="ECO:0007669"/>
    <property type="project" value="UniProtKB-ARBA"/>
</dbReference>
<dbReference type="InterPro" id="IPR013830">
    <property type="entry name" value="SGNH_hydro"/>
</dbReference>
<feature type="domain" description="SGNH hydrolase-type esterase" evidence="1">
    <location>
        <begin position="6"/>
        <end position="194"/>
    </location>
</feature>